<feature type="chain" id="PRO_5011435600" description="Secreted protein" evidence="1">
    <location>
        <begin position="28"/>
        <end position="156"/>
    </location>
</feature>
<dbReference type="STRING" id="35752.SAMN05421541_11193"/>
<evidence type="ECO:0000256" key="1">
    <source>
        <dbReference type="SAM" id="SignalP"/>
    </source>
</evidence>
<evidence type="ECO:0000313" key="3">
    <source>
        <dbReference type="Proteomes" id="UP000199645"/>
    </source>
</evidence>
<organism evidence="2 3">
    <name type="scientific">Actinoplanes philippinensis</name>
    <dbReference type="NCBI Taxonomy" id="35752"/>
    <lineage>
        <taxon>Bacteria</taxon>
        <taxon>Bacillati</taxon>
        <taxon>Actinomycetota</taxon>
        <taxon>Actinomycetes</taxon>
        <taxon>Micromonosporales</taxon>
        <taxon>Micromonosporaceae</taxon>
        <taxon>Actinoplanes</taxon>
    </lineage>
</organism>
<evidence type="ECO:0000313" key="2">
    <source>
        <dbReference type="EMBL" id="SFF47728.1"/>
    </source>
</evidence>
<dbReference type="EMBL" id="FONV01000011">
    <property type="protein sequence ID" value="SFF47728.1"/>
    <property type="molecule type" value="Genomic_DNA"/>
</dbReference>
<dbReference type="RefSeq" id="WP_093619035.1">
    <property type="nucleotide sequence ID" value="NZ_BOMT01000062.1"/>
</dbReference>
<feature type="signal peptide" evidence="1">
    <location>
        <begin position="1"/>
        <end position="27"/>
    </location>
</feature>
<keyword evidence="1" id="KW-0732">Signal</keyword>
<reference evidence="2 3" key="1">
    <citation type="submission" date="2016-10" db="EMBL/GenBank/DDBJ databases">
        <authorList>
            <person name="de Groot N.N."/>
        </authorList>
    </citation>
    <scope>NUCLEOTIDE SEQUENCE [LARGE SCALE GENOMIC DNA]</scope>
    <source>
        <strain evidence="2 3">DSM 43019</strain>
    </source>
</reference>
<gene>
    <name evidence="2" type="ORF">SAMN05421541_11193</name>
</gene>
<dbReference type="AlphaFoldDB" id="A0A1I2J134"/>
<evidence type="ECO:0008006" key="4">
    <source>
        <dbReference type="Google" id="ProtNLM"/>
    </source>
</evidence>
<dbReference type="Proteomes" id="UP000199645">
    <property type="component" value="Unassembled WGS sequence"/>
</dbReference>
<proteinExistence type="predicted"/>
<keyword evidence="3" id="KW-1185">Reference proteome</keyword>
<dbReference type="OrthoDB" id="3373619at2"/>
<protein>
    <recommendedName>
        <fullName evidence="4">Secreted protein</fullName>
    </recommendedName>
</protein>
<name>A0A1I2J134_9ACTN</name>
<accession>A0A1I2J134</accession>
<sequence length="156" mass="16840">MRFLWKASALAAAGVAVAVGGGTLAMAAEDTATPASLVEDFSYPGRDKILADHGLKLISGDGNILFVDCNVAGDVIKVESYDFADYVCFQVRGDHGYLSLEIKRATYIFSENQPLEAELKYDGVEQTATKQVPENYWTTIGEAENLPSATVLEIRA</sequence>